<feature type="transmembrane region" description="Helical" evidence="1">
    <location>
        <begin position="53"/>
        <end position="70"/>
    </location>
</feature>
<dbReference type="EMBL" id="DXEQ01000017">
    <property type="protein sequence ID" value="HIX71530.1"/>
    <property type="molecule type" value="Genomic_DNA"/>
</dbReference>
<proteinExistence type="predicted"/>
<dbReference type="SUPFAM" id="SSF48317">
    <property type="entry name" value="Acid phosphatase/Vanadium-dependent haloperoxidase"/>
    <property type="match status" value="1"/>
</dbReference>
<comment type="caution">
    <text evidence="3">The sequence shown here is derived from an EMBL/GenBank/DDBJ whole genome shotgun (WGS) entry which is preliminary data.</text>
</comment>
<reference evidence="3" key="2">
    <citation type="submission" date="2021-04" db="EMBL/GenBank/DDBJ databases">
        <authorList>
            <person name="Gilroy R."/>
        </authorList>
    </citation>
    <scope>NUCLEOTIDE SEQUENCE</scope>
    <source>
        <strain evidence="3">ChiSxjej3B15-1167</strain>
    </source>
</reference>
<keyword evidence="1" id="KW-1133">Transmembrane helix</keyword>
<feature type="transmembrane region" description="Helical" evidence="1">
    <location>
        <begin position="21"/>
        <end position="47"/>
    </location>
</feature>
<gene>
    <name evidence="3" type="ORF">H9849_00770</name>
</gene>
<dbReference type="InterPro" id="IPR036938">
    <property type="entry name" value="PAP2/HPO_sf"/>
</dbReference>
<accession>A0A9D2BCM5</accession>
<dbReference type="AlphaFoldDB" id="A0A9D2BCM5"/>
<feature type="transmembrane region" description="Helical" evidence="1">
    <location>
        <begin position="146"/>
        <end position="165"/>
    </location>
</feature>
<sequence length="166" mass="18881">MNEHFYKKIMRLFETHPFYIYPLNLINRILTLAGFILYPVLLVILAIQLDKRFFAFLFLPAFFFLALSRIRKLINSPRPYEVYDILPLIPRDGQGQSFPSRHVFSIFLIGTLWCGIWLPVGVILLLCGVMLAEIRVVAGVHFPKDVAAGAAVGILCGMLTLWISAL</sequence>
<dbReference type="InterPro" id="IPR000326">
    <property type="entry name" value="PAP2/HPO"/>
</dbReference>
<name>A0A9D2BCM5_9FIRM</name>
<keyword evidence="1" id="KW-0472">Membrane</keyword>
<dbReference type="Gene3D" id="1.20.144.10">
    <property type="entry name" value="Phosphatidic acid phosphatase type 2/haloperoxidase"/>
    <property type="match status" value="1"/>
</dbReference>
<keyword evidence="1" id="KW-0812">Transmembrane</keyword>
<feature type="domain" description="Phosphatidic acid phosphatase type 2/haloperoxidase" evidence="2">
    <location>
        <begin position="51"/>
        <end position="161"/>
    </location>
</feature>
<evidence type="ECO:0000313" key="4">
    <source>
        <dbReference type="Proteomes" id="UP000886805"/>
    </source>
</evidence>
<dbReference type="Proteomes" id="UP000886805">
    <property type="component" value="Unassembled WGS sequence"/>
</dbReference>
<protein>
    <submittedName>
        <fullName evidence="3">Phosphatase PAP2 family protein</fullName>
    </submittedName>
</protein>
<dbReference type="SMART" id="SM00014">
    <property type="entry name" value="acidPPc"/>
    <property type="match status" value="1"/>
</dbReference>
<evidence type="ECO:0000256" key="1">
    <source>
        <dbReference type="SAM" id="Phobius"/>
    </source>
</evidence>
<dbReference type="Pfam" id="PF01569">
    <property type="entry name" value="PAP2"/>
    <property type="match status" value="1"/>
</dbReference>
<evidence type="ECO:0000259" key="2">
    <source>
        <dbReference type="SMART" id="SM00014"/>
    </source>
</evidence>
<reference evidence="3" key="1">
    <citation type="journal article" date="2021" name="PeerJ">
        <title>Extensive microbial diversity within the chicken gut microbiome revealed by metagenomics and culture.</title>
        <authorList>
            <person name="Gilroy R."/>
            <person name="Ravi A."/>
            <person name="Getino M."/>
            <person name="Pursley I."/>
            <person name="Horton D.L."/>
            <person name="Alikhan N.F."/>
            <person name="Baker D."/>
            <person name="Gharbi K."/>
            <person name="Hall N."/>
            <person name="Watson M."/>
            <person name="Adriaenssens E.M."/>
            <person name="Foster-Nyarko E."/>
            <person name="Jarju S."/>
            <person name="Secka A."/>
            <person name="Antonio M."/>
            <person name="Oren A."/>
            <person name="Chaudhuri R.R."/>
            <person name="La Ragione R."/>
            <person name="Hildebrand F."/>
            <person name="Pallen M.J."/>
        </authorList>
    </citation>
    <scope>NUCLEOTIDE SEQUENCE</scope>
    <source>
        <strain evidence="3">ChiSxjej3B15-1167</strain>
    </source>
</reference>
<feature type="transmembrane region" description="Helical" evidence="1">
    <location>
        <begin position="103"/>
        <end position="126"/>
    </location>
</feature>
<evidence type="ECO:0000313" key="3">
    <source>
        <dbReference type="EMBL" id="HIX71530.1"/>
    </source>
</evidence>
<organism evidence="3 4">
    <name type="scientific">Candidatus Anaerobutyricum stercoripullorum</name>
    <dbReference type="NCBI Taxonomy" id="2838456"/>
    <lineage>
        <taxon>Bacteria</taxon>
        <taxon>Bacillati</taxon>
        <taxon>Bacillota</taxon>
        <taxon>Clostridia</taxon>
        <taxon>Lachnospirales</taxon>
        <taxon>Lachnospiraceae</taxon>
        <taxon>Anaerobutyricum</taxon>
    </lineage>
</organism>